<reference evidence="2" key="1">
    <citation type="submission" date="2014-09" db="EMBL/GenBank/DDBJ databases">
        <title>Draft genome sequence of an oleaginous Mucoromycotina fungus Mucor ambiguus NBRC6742.</title>
        <authorList>
            <person name="Takeda I."/>
            <person name="Yamane N."/>
            <person name="Morita T."/>
            <person name="Tamano K."/>
            <person name="Machida M."/>
            <person name="Baker S."/>
            <person name="Koike H."/>
        </authorList>
    </citation>
    <scope>NUCLEOTIDE SEQUENCE</scope>
    <source>
        <strain evidence="2">NBRC 6742</strain>
    </source>
</reference>
<dbReference type="Proteomes" id="UP000053815">
    <property type="component" value="Unassembled WGS sequence"/>
</dbReference>
<dbReference type="InterPro" id="IPR029052">
    <property type="entry name" value="Metallo-depent_PP-like"/>
</dbReference>
<feature type="domain" description="MABP" evidence="1">
    <location>
        <begin position="162"/>
        <end position="301"/>
    </location>
</feature>
<dbReference type="PANTHER" id="PTHR32440:SF0">
    <property type="entry name" value="PHOSPHATASE DCR2-RELATED"/>
    <property type="match status" value="1"/>
</dbReference>
<dbReference type="InterPro" id="IPR023341">
    <property type="entry name" value="MABP"/>
</dbReference>
<dbReference type="OrthoDB" id="783096at2759"/>
<dbReference type="GO" id="GO:0004721">
    <property type="term" value="F:phosphoprotein phosphatase activity"/>
    <property type="evidence" value="ECO:0007669"/>
    <property type="project" value="TreeGrafter"/>
</dbReference>
<keyword evidence="3" id="KW-1185">Reference proteome</keyword>
<organism evidence="2">
    <name type="scientific">Mucor ambiguus</name>
    <dbReference type="NCBI Taxonomy" id="91626"/>
    <lineage>
        <taxon>Eukaryota</taxon>
        <taxon>Fungi</taxon>
        <taxon>Fungi incertae sedis</taxon>
        <taxon>Mucoromycota</taxon>
        <taxon>Mucoromycotina</taxon>
        <taxon>Mucoromycetes</taxon>
        <taxon>Mucorales</taxon>
        <taxon>Mucorineae</taxon>
        <taxon>Mucoraceae</taxon>
        <taxon>Mucor</taxon>
    </lineage>
</organism>
<dbReference type="AlphaFoldDB" id="A0A0C9M147"/>
<dbReference type="CDD" id="cd07383">
    <property type="entry name" value="MPP_Dcr2"/>
    <property type="match status" value="1"/>
</dbReference>
<proteinExistence type="predicted"/>
<accession>A0A0C9M147</accession>
<dbReference type="PROSITE" id="PS51498">
    <property type="entry name" value="MABP"/>
    <property type="match status" value="1"/>
</dbReference>
<dbReference type="SUPFAM" id="SSF56300">
    <property type="entry name" value="Metallo-dependent phosphatases"/>
    <property type="match status" value="1"/>
</dbReference>
<evidence type="ECO:0000313" key="2">
    <source>
        <dbReference type="EMBL" id="GAN02056.1"/>
    </source>
</evidence>
<dbReference type="Pfam" id="PF00149">
    <property type="entry name" value="Metallophos"/>
    <property type="match status" value="1"/>
</dbReference>
<dbReference type="Gene3D" id="2.100.10.50">
    <property type="match status" value="2"/>
</dbReference>
<evidence type="ECO:0000313" key="3">
    <source>
        <dbReference type="Proteomes" id="UP000053815"/>
    </source>
</evidence>
<evidence type="ECO:0000259" key="1">
    <source>
        <dbReference type="PROSITE" id="PS51498"/>
    </source>
</evidence>
<name>A0A0C9M147_9FUNG</name>
<dbReference type="STRING" id="91626.A0A0C9M147"/>
<dbReference type="InterPro" id="IPR004843">
    <property type="entry name" value="Calcineurin-like_PHP"/>
</dbReference>
<gene>
    <name evidence="2" type="ORF">MAM1_0016d01495</name>
</gene>
<protein>
    <submittedName>
        <fullName evidence="2">Metallo-dependent phosphatase</fullName>
    </submittedName>
</protein>
<sequence>MQTLTETMYGMKASPSLDVFSRYDMIKMFSCYEQQFLWDVANGTLHNTRLLSLTYAYITDIKVVSCDANHACANYPGFYKIPTDLNQGVDGASSVFLHYKEDATQKPITELQIVQGNNHSHIPNLAKWNKINVDLNLRFNVAETGDDKSLWLYYTKDTSISKNPITSITVKQGTSPFVSAEYRRIPVDLNQDVGGFHLYMYYSQDGPKRADPITAITAKQCFTSNCFLVGWERVEKDLNKGVVVGMSVYLFYKREPREDPVTDVVVILNEQTPPQGYTKVDVNLNSILRGDAIYLWYRTTPSNPDVLRDAVQELAIEFGKHAVTPYGWSKIKVDLNSAKEELPKMKPLSFNENGEFKILQLADLHFTNEEGTCRDIPVDIDCKGDATTIDYVEKLLDREEPNFVVFSGDNINGGGVSDARAATFKFAEPVVRRKIPWAVVFGNHDDENDLTREELLEVMRRMPYSLTERGPVDLPGIGNYILKVFSDTKKTAMHAFTMYFLDSHAYPENDDQDGYDFIKSEQLDWIIQSASTFSELPSKPNAAAFFHIPIWDYHEESNTNKPIAKLGDAREQVSSPKKNKISALEAFKTAGDIKVTSCGHDHANDYCLEKEGIQLCYAGGAGFGAYGAEHLGWPRRARVFMISDFGSTIQTWKRTFNANLPMIHFQTVYSA</sequence>
<dbReference type="GO" id="GO:0005737">
    <property type="term" value="C:cytoplasm"/>
    <property type="evidence" value="ECO:0007669"/>
    <property type="project" value="TreeGrafter"/>
</dbReference>
<dbReference type="PANTHER" id="PTHR32440">
    <property type="entry name" value="PHOSPHATASE DCR2-RELATED-RELATED"/>
    <property type="match status" value="1"/>
</dbReference>
<dbReference type="Gene3D" id="3.60.21.10">
    <property type="match status" value="1"/>
</dbReference>
<dbReference type="EMBL" id="DF836305">
    <property type="protein sequence ID" value="GAN02056.1"/>
    <property type="molecule type" value="Genomic_DNA"/>
</dbReference>